<evidence type="ECO:0000313" key="11">
    <source>
        <dbReference type="EMBL" id="MFC5653402.1"/>
    </source>
</evidence>
<comment type="catalytic activity">
    <reaction evidence="1">
        <text>D-mannonate = 2-dehydro-3-deoxy-D-gluconate + H2O</text>
        <dbReference type="Rhea" id="RHEA:20097"/>
        <dbReference type="ChEBI" id="CHEBI:15377"/>
        <dbReference type="ChEBI" id="CHEBI:17767"/>
        <dbReference type="ChEBI" id="CHEBI:57990"/>
        <dbReference type="EC" id="4.2.1.8"/>
    </reaction>
</comment>
<reference evidence="12" key="1">
    <citation type="journal article" date="2019" name="Int. J. Syst. Evol. Microbiol.">
        <title>The Global Catalogue of Microorganisms (GCM) 10K type strain sequencing project: providing services to taxonomists for standard genome sequencing and annotation.</title>
        <authorList>
            <consortium name="The Broad Institute Genomics Platform"/>
            <consortium name="The Broad Institute Genome Sequencing Center for Infectious Disease"/>
            <person name="Wu L."/>
            <person name="Ma J."/>
        </authorList>
    </citation>
    <scope>NUCLEOTIDE SEQUENCE [LARGE SCALE GENOMIC DNA]</scope>
    <source>
        <strain evidence="12">CGMCC 1.3240</strain>
    </source>
</reference>
<dbReference type="InterPro" id="IPR036237">
    <property type="entry name" value="Xyl_isomerase-like_sf"/>
</dbReference>
<dbReference type="SUPFAM" id="SSF51658">
    <property type="entry name" value="Xylose isomerase-like"/>
    <property type="match status" value="1"/>
</dbReference>
<sequence>MPRVSPKDLQEDKSPGRCASELMKDAPLTDAGIVTEEQLWENLHYFMERIVPVAEEAKVKLALHPDEPPITPIRGVSRILRSAAALQRAIDLVPSAYNGITLCQGTLATAGDDIPRVIRDFARQGKLFFVHFRDVRGTPEKFEETFHDDGKTDMLEAMRTYYEVGFKGPARPDHVPTMAGEDNDNPGYELLGRLYGVGYISGLMEAAAASAG</sequence>
<evidence type="ECO:0000256" key="3">
    <source>
        <dbReference type="ARBA" id="ARBA00001954"/>
    </source>
</evidence>
<dbReference type="EMBL" id="JBHSOW010000125">
    <property type="protein sequence ID" value="MFC5653402.1"/>
    <property type="molecule type" value="Genomic_DNA"/>
</dbReference>
<protein>
    <recommendedName>
        <fullName evidence="7">mannonate dehydratase</fullName>
        <ecNumber evidence="7">4.2.1.8</ecNumber>
    </recommendedName>
</protein>
<comment type="pathway">
    <text evidence="5">Carbohydrate metabolism; pentose and glucuronate interconversion.</text>
</comment>
<dbReference type="RefSeq" id="WP_379192057.1">
    <property type="nucleotide sequence ID" value="NZ_JBHSOW010000125.1"/>
</dbReference>
<evidence type="ECO:0000256" key="5">
    <source>
        <dbReference type="ARBA" id="ARBA00004892"/>
    </source>
</evidence>
<dbReference type="Gene3D" id="3.20.20.150">
    <property type="entry name" value="Divalent-metal-dependent TIM barrel enzymes"/>
    <property type="match status" value="1"/>
</dbReference>
<dbReference type="PANTHER" id="PTHR30387:SF2">
    <property type="entry name" value="MANNONATE DEHYDRATASE"/>
    <property type="match status" value="1"/>
</dbReference>
<evidence type="ECO:0000256" key="7">
    <source>
        <dbReference type="ARBA" id="ARBA00012927"/>
    </source>
</evidence>
<keyword evidence="8" id="KW-0408">Iron</keyword>
<evidence type="ECO:0000256" key="1">
    <source>
        <dbReference type="ARBA" id="ARBA00001794"/>
    </source>
</evidence>
<evidence type="ECO:0000256" key="8">
    <source>
        <dbReference type="ARBA" id="ARBA00023004"/>
    </source>
</evidence>
<evidence type="ECO:0000256" key="4">
    <source>
        <dbReference type="ARBA" id="ARBA00002713"/>
    </source>
</evidence>
<comment type="cofactor">
    <cofactor evidence="2">
        <name>Mn(2+)</name>
        <dbReference type="ChEBI" id="CHEBI:29035"/>
    </cofactor>
</comment>
<comment type="caution">
    <text evidence="11">The sequence shown here is derived from an EMBL/GenBank/DDBJ whole genome shotgun (WGS) entry which is preliminary data.</text>
</comment>
<dbReference type="InterPro" id="IPR004628">
    <property type="entry name" value="Man_deHydtase"/>
</dbReference>
<proteinExistence type="inferred from homology"/>
<evidence type="ECO:0000256" key="6">
    <source>
        <dbReference type="ARBA" id="ARBA00007389"/>
    </source>
</evidence>
<accession>A0ABW0W7Y3</accession>
<evidence type="ECO:0000256" key="9">
    <source>
        <dbReference type="ARBA" id="ARBA00023211"/>
    </source>
</evidence>
<dbReference type="PANTHER" id="PTHR30387">
    <property type="entry name" value="MANNONATE DEHYDRATASE"/>
    <property type="match status" value="1"/>
</dbReference>
<keyword evidence="10 11" id="KW-0456">Lyase</keyword>
<comment type="similarity">
    <text evidence="6">Belongs to the mannonate dehydratase family.</text>
</comment>
<dbReference type="EC" id="4.2.1.8" evidence="7"/>
<keyword evidence="12" id="KW-1185">Reference proteome</keyword>
<evidence type="ECO:0000256" key="2">
    <source>
        <dbReference type="ARBA" id="ARBA00001936"/>
    </source>
</evidence>
<dbReference type="GO" id="GO:0008927">
    <property type="term" value="F:mannonate dehydratase activity"/>
    <property type="evidence" value="ECO:0007669"/>
    <property type="project" value="UniProtKB-EC"/>
</dbReference>
<evidence type="ECO:0000313" key="12">
    <source>
        <dbReference type="Proteomes" id="UP001596047"/>
    </source>
</evidence>
<organism evidence="11 12">
    <name type="scientific">Paenibacillus solisilvae</name>
    <dbReference type="NCBI Taxonomy" id="2486751"/>
    <lineage>
        <taxon>Bacteria</taxon>
        <taxon>Bacillati</taxon>
        <taxon>Bacillota</taxon>
        <taxon>Bacilli</taxon>
        <taxon>Bacillales</taxon>
        <taxon>Paenibacillaceae</taxon>
        <taxon>Paenibacillus</taxon>
    </lineage>
</organism>
<evidence type="ECO:0000256" key="10">
    <source>
        <dbReference type="ARBA" id="ARBA00023239"/>
    </source>
</evidence>
<keyword evidence="9" id="KW-0464">Manganese</keyword>
<comment type="function">
    <text evidence="4">Catalyzes the dehydration of D-mannonate.</text>
</comment>
<gene>
    <name evidence="11" type="ORF">ACFPYJ_30655</name>
</gene>
<dbReference type="Proteomes" id="UP001596047">
    <property type="component" value="Unassembled WGS sequence"/>
</dbReference>
<dbReference type="Pfam" id="PF03786">
    <property type="entry name" value="UxuA"/>
    <property type="match status" value="1"/>
</dbReference>
<name>A0ABW0W7Y3_9BACL</name>
<comment type="cofactor">
    <cofactor evidence="3">
        <name>Fe(2+)</name>
        <dbReference type="ChEBI" id="CHEBI:29033"/>
    </cofactor>
</comment>